<keyword evidence="3" id="KW-1185">Reference proteome</keyword>
<dbReference type="Proteomes" id="UP001165293">
    <property type="component" value="Unassembled WGS sequence"/>
</dbReference>
<gene>
    <name evidence="2" type="ORF">LK996_11030</name>
</gene>
<evidence type="ECO:0000256" key="1">
    <source>
        <dbReference type="SAM" id="SignalP"/>
    </source>
</evidence>
<evidence type="ECO:0000313" key="2">
    <source>
        <dbReference type="EMBL" id="MCC8363603.1"/>
    </source>
</evidence>
<dbReference type="PANTHER" id="PTHR19879">
    <property type="entry name" value="TRANSCRIPTION INITIATION FACTOR TFIID"/>
    <property type="match status" value="1"/>
</dbReference>
<dbReference type="PANTHER" id="PTHR19879:SF9">
    <property type="entry name" value="TRANSCRIPTION INITIATION FACTOR TFIID SUBUNIT 5"/>
    <property type="match status" value="1"/>
</dbReference>
<keyword evidence="1" id="KW-0732">Signal</keyword>
<proteinExistence type="predicted"/>
<feature type="signal peptide" evidence="1">
    <location>
        <begin position="1"/>
        <end position="24"/>
    </location>
</feature>
<feature type="chain" id="PRO_5045247361" description="WD40 repeat domain-containing protein" evidence="1">
    <location>
        <begin position="25"/>
        <end position="348"/>
    </location>
</feature>
<dbReference type="RefSeq" id="WP_230527226.1">
    <property type="nucleotide sequence ID" value="NZ_JAJGAK010000002.1"/>
</dbReference>
<sequence>MRFHRPVFTLLFGMALAAGLHAQAAPQIVWSIPGVHLPNYPYPIRGVAWSPGTGARVAFGSADRWIRVRVASSGALAWELKQQPDRIGGIEHLVYSIDGTQLATYNANRPLAYRVHRASDGVFLGSLVVTIAPSEIVRFAPDAQLTASTGDTGFSRWRLSDFSVVRVIGTGYDKITTNWVFSPDGTLQASASQGTITLQRRSDGTVLRLLTGGRTHGVSPMAFSPDNTRLAAWSNWPNETTLFRVSDGAVVRRFPNADRFETVVGVRFSPGGTRLVTSGDQTFPAPDGSTAHRGLIRFWRVSDGALRHVFGAGTGTRVTSPVAWSPGFTRFAYGTQEANAVVAVVPSP</sequence>
<comment type="caution">
    <text evidence="2">The sequence shown here is derived from an EMBL/GenBank/DDBJ whole genome shotgun (WGS) entry which is preliminary data.</text>
</comment>
<dbReference type="InterPro" id="IPR036322">
    <property type="entry name" value="WD40_repeat_dom_sf"/>
</dbReference>
<evidence type="ECO:0000313" key="3">
    <source>
        <dbReference type="Proteomes" id="UP001165293"/>
    </source>
</evidence>
<accession>A0ABS8JJ17</accession>
<dbReference type="InterPro" id="IPR015943">
    <property type="entry name" value="WD40/YVTN_repeat-like_dom_sf"/>
</dbReference>
<protein>
    <recommendedName>
        <fullName evidence="4">WD40 repeat domain-containing protein</fullName>
    </recommendedName>
</protein>
<organism evidence="2 3">
    <name type="scientific">Noviluteimonas lactosilytica</name>
    <dbReference type="NCBI Taxonomy" id="2888523"/>
    <lineage>
        <taxon>Bacteria</taxon>
        <taxon>Pseudomonadati</taxon>
        <taxon>Pseudomonadota</taxon>
        <taxon>Gammaproteobacteria</taxon>
        <taxon>Lysobacterales</taxon>
        <taxon>Lysobacteraceae</taxon>
        <taxon>Noviluteimonas</taxon>
    </lineage>
</organism>
<evidence type="ECO:0008006" key="4">
    <source>
        <dbReference type="Google" id="ProtNLM"/>
    </source>
</evidence>
<dbReference type="SUPFAM" id="SSF50978">
    <property type="entry name" value="WD40 repeat-like"/>
    <property type="match status" value="1"/>
</dbReference>
<dbReference type="Gene3D" id="2.130.10.10">
    <property type="entry name" value="YVTN repeat-like/Quinoprotein amine dehydrogenase"/>
    <property type="match status" value="2"/>
</dbReference>
<dbReference type="EMBL" id="JAJGAK010000002">
    <property type="protein sequence ID" value="MCC8363603.1"/>
    <property type="molecule type" value="Genomic_DNA"/>
</dbReference>
<name>A0ABS8JJ17_9GAMM</name>
<reference evidence="2" key="1">
    <citation type="submission" date="2021-10" db="EMBL/GenBank/DDBJ databases">
        <authorList>
            <person name="Lyu M."/>
            <person name="Wang X."/>
            <person name="Meng X."/>
            <person name="Xu K."/>
        </authorList>
    </citation>
    <scope>NUCLEOTIDE SEQUENCE</scope>
    <source>
        <strain evidence="2">A6</strain>
    </source>
</reference>